<evidence type="ECO:0000256" key="10">
    <source>
        <dbReference type="SAM" id="Phobius"/>
    </source>
</evidence>
<evidence type="ECO:0000256" key="7">
    <source>
        <dbReference type="ARBA" id="ARBA00022989"/>
    </source>
</evidence>
<evidence type="ECO:0000256" key="5">
    <source>
        <dbReference type="ARBA" id="ARBA00022605"/>
    </source>
</evidence>
<feature type="transmembrane region" description="Helical" evidence="10">
    <location>
        <begin position="193"/>
        <end position="221"/>
    </location>
</feature>
<feature type="transmembrane region" description="Helical" evidence="10">
    <location>
        <begin position="21"/>
        <end position="45"/>
    </location>
</feature>
<evidence type="ECO:0000313" key="12">
    <source>
        <dbReference type="Proteomes" id="UP001500864"/>
    </source>
</evidence>
<dbReference type="PANTHER" id="PTHR37468:SF1">
    <property type="entry name" value="SULFATE TRANSPORTER CYSZ"/>
    <property type="match status" value="1"/>
</dbReference>
<name>A0ABP9N2P8_9HYPH</name>
<dbReference type="PANTHER" id="PTHR37468">
    <property type="entry name" value="SULFATE TRANSPORTER CYSZ"/>
    <property type="match status" value="1"/>
</dbReference>
<dbReference type="EMBL" id="BAABIZ010000002">
    <property type="protein sequence ID" value="GAA5104510.1"/>
    <property type="molecule type" value="Genomic_DNA"/>
</dbReference>
<evidence type="ECO:0000256" key="2">
    <source>
        <dbReference type="ARBA" id="ARBA00022448"/>
    </source>
</evidence>
<gene>
    <name evidence="11" type="ORF">GCM10023261_02950</name>
</gene>
<protein>
    <submittedName>
        <fullName evidence="11">Sulfate transporter family protein</fullName>
    </submittedName>
</protein>
<evidence type="ECO:0000313" key="11">
    <source>
        <dbReference type="EMBL" id="GAA5104510.1"/>
    </source>
</evidence>
<evidence type="ECO:0000256" key="3">
    <source>
        <dbReference type="ARBA" id="ARBA00022475"/>
    </source>
</evidence>
<reference evidence="12" key="1">
    <citation type="journal article" date="2019" name="Int. J. Syst. Evol. Microbiol.">
        <title>The Global Catalogue of Microorganisms (GCM) 10K type strain sequencing project: providing services to taxonomists for standard genome sequencing and annotation.</title>
        <authorList>
            <consortium name="The Broad Institute Genomics Platform"/>
            <consortium name="The Broad Institute Genome Sequencing Center for Infectious Disease"/>
            <person name="Wu L."/>
            <person name="Ma J."/>
        </authorList>
    </citation>
    <scope>NUCLEOTIDE SEQUENCE [LARGE SCALE GENOMIC DNA]</scope>
    <source>
        <strain evidence="12">JCM 17712</strain>
    </source>
</reference>
<dbReference type="Proteomes" id="UP001500864">
    <property type="component" value="Unassembled WGS sequence"/>
</dbReference>
<evidence type="ECO:0000256" key="1">
    <source>
        <dbReference type="ARBA" id="ARBA00004141"/>
    </source>
</evidence>
<organism evidence="11 12">
    <name type="scientific">Bartonella jaculi</name>
    <dbReference type="NCBI Taxonomy" id="686226"/>
    <lineage>
        <taxon>Bacteria</taxon>
        <taxon>Pseudomonadati</taxon>
        <taxon>Pseudomonadota</taxon>
        <taxon>Alphaproteobacteria</taxon>
        <taxon>Hyphomicrobiales</taxon>
        <taxon>Bartonellaceae</taxon>
        <taxon>Bartonella</taxon>
    </lineage>
</organism>
<feature type="transmembrane region" description="Helical" evidence="10">
    <location>
        <begin position="65"/>
        <end position="87"/>
    </location>
</feature>
<evidence type="ECO:0000256" key="8">
    <source>
        <dbReference type="ARBA" id="ARBA00023032"/>
    </source>
</evidence>
<evidence type="ECO:0000256" key="6">
    <source>
        <dbReference type="ARBA" id="ARBA00022692"/>
    </source>
</evidence>
<keyword evidence="7 10" id="KW-1133">Transmembrane helix</keyword>
<feature type="transmembrane region" description="Helical" evidence="10">
    <location>
        <begin position="131"/>
        <end position="159"/>
    </location>
</feature>
<keyword evidence="5" id="KW-0028">Amino-acid biosynthesis</keyword>
<dbReference type="InterPro" id="IPR059112">
    <property type="entry name" value="CysZ/EI24"/>
</dbReference>
<dbReference type="RefSeq" id="WP_345114174.1">
    <property type="nucleotide sequence ID" value="NZ_BAABIZ010000002.1"/>
</dbReference>
<dbReference type="Pfam" id="PF07264">
    <property type="entry name" value="EI24"/>
    <property type="match status" value="1"/>
</dbReference>
<sequence length="243" mass="27327">MIFTAAYRALQRLITPQYRSMILKVFGITFVVLTILWLCVRQLFISYLWPWIAHFLPGLPSWAGWLGFGMFIIFNLGLALLMAFLIAPITAMIGGFFTDSAAEIIEKEDYPNELIGHALSFGRSLILSFKFVILSLLGNILAFILFFVPGINLIAFYVINGYLLGREYFVFAAYRFRSEQEAHAFLRVHYVTVFGAGLLIALFVSIPVLNLATPLFAAAFMTHLHKMLSQKASYASPPHNGTP</sequence>
<keyword evidence="8" id="KW-0764">Sulfate transport</keyword>
<dbReference type="NCBIfam" id="NF009407">
    <property type="entry name" value="PRK12768.1"/>
    <property type="match status" value="1"/>
</dbReference>
<keyword evidence="6 10" id="KW-0812">Transmembrane</keyword>
<proteinExistence type="predicted"/>
<dbReference type="InterPro" id="IPR050480">
    <property type="entry name" value="CysZ-like"/>
</dbReference>
<keyword evidence="9 10" id="KW-0472">Membrane</keyword>
<evidence type="ECO:0000256" key="9">
    <source>
        <dbReference type="ARBA" id="ARBA00023136"/>
    </source>
</evidence>
<comment type="caution">
    <text evidence="11">The sequence shown here is derived from an EMBL/GenBank/DDBJ whole genome shotgun (WGS) entry which is preliminary data.</text>
</comment>
<keyword evidence="2" id="KW-0813">Transport</keyword>
<keyword evidence="3" id="KW-1003">Cell membrane</keyword>
<keyword evidence="4" id="KW-0997">Cell inner membrane</keyword>
<accession>A0ABP9N2P8</accession>
<evidence type="ECO:0000256" key="4">
    <source>
        <dbReference type="ARBA" id="ARBA00022519"/>
    </source>
</evidence>
<keyword evidence="12" id="KW-1185">Reference proteome</keyword>
<comment type="subcellular location">
    <subcellularLocation>
        <location evidence="1">Membrane</location>
        <topology evidence="1">Multi-pass membrane protein</topology>
    </subcellularLocation>
</comment>